<dbReference type="GO" id="GO:0048315">
    <property type="term" value="P:conidium formation"/>
    <property type="evidence" value="ECO:0007669"/>
    <property type="project" value="UniProtKB-KW"/>
</dbReference>
<dbReference type="Proteomes" id="UP000015100">
    <property type="component" value="Unassembled WGS sequence"/>
</dbReference>
<evidence type="ECO:0000313" key="5">
    <source>
        <dbReference type="EMBL" id="EPS43291.1"/>
    </source>
</evidence>
<accession>S8AQF2</accession>
<reference evidence="5 6" key="1">
    <citation type="journal article" date="2013" name="PLoS Genet.">
        <title>Genomic mechanisms accounting for the adaptation to parasitism in nematode-trapping fungi.</title>
        <authorList>
            <person name="Meerupati T."/>
            <person name="Andersson K.M."/>
            <person name="Friman E."/>
            <person name="Kumar D."/>
            <person name="Tunlid A."/>
            <person name="Ahren D."/>
        </authorList>
    </citation>
    <scope>NUCLEOTIDE SEQUENCE [LARGE SCALE GENOMIC DNA]</scope>
    <source>
        <strain evidence="5 6">CBS 200.50</strain>
    </source>
</reference>
<dbReference type="InterPro" id="IPR018004">
    <property type="entry name" value="KilA/APSES_HTH"/>
</dbReference>
<dbReference type="GO" id="GO:0030435">
    <property type="term" value="P:sporulation resulting in formation of a cellular spore"/>
    <property type="evidence" value="ECO:0007669"/>
    <property type="project" value="UniProtKB-KW"/>
</dbReference>
<dbReference type="PANTHER" id="PTHR38044:SF1">
    <property type="entry name" value="BOUQUET FORMATION PROTEIN 4"/>
    <property type="match status" value="1"/>
</dbReference>
<sequence>MTRRKLPSQYNHLLAENNPSKDDLVELRRLGQTKLMTNSKPPSTANGASSPSTPQMTLFSYVHLRAPLPHDINPEIFGNGTKPEAYFLMRRSKDGYVSSTGMFKASFPWASKSEEEMERRFVKNSFDASTEETAGNLWVHPDDALSLASDYRCRVWIEALVDDRPVNSDPRNKAVTPPPPYKPTSASSLSPSSAKGAPAATTTTRSASPTRKIAQPRKPRAAKAAAAAKELSEKLNAPAPASSNGDAAATTTITTTTTTATTETTVDTPVVKSEDSSEDPAEETVSNTVVKSELQDGDVKAEVEVETTTEKKGDDVIESTHIKVEIQPSSDAQSLLPETPEDIIAKAKEMVAEAMKDASETTSNKKRKLDESSSQDIPNIETLEISSPKKSKRARVIDVITEEKFQKRALIGISATVALG</sequence>
<feature type="compositionally biased region" description="Basic and acidic residues" evidence="3">
    <location>
        <begin position="293"/>
        <end position="314"/>
    </location>
</feature>
<dbReference type="PANTHER" id="PTHR38044">
    <property type="entry name" value="BOUQUET FORMATION PROTEIN 4"/>
    <property type="match status" value="1"/>
</dbReference>
<dbReference type="OMA" id="FKAAFPW"/>
<dbReference type="InterPro" id="IPR036887">
    <property type="entry name" value="HTH_APSES_sf"/>
</dbReference>
<feature type="region of interest" description="Disordered" evidence="3">
    <location>
        <begin position="165"/>
        <end position="314"/>
    </location>
</feature>
<dbReference type="eggNOG" id="ENOG502S0ET">
    <property type="taxonomic scope" value="Eukaryota"/>
</dbReference>
<dbReference type="HOGENOM" id="CLU_030669_0_0_1"/>
<dbReference type="InterPro" id="IPR037548">
    <property type="entry name" value="Bqt4"/>
</dbReference>
<dbReference type="EMBL" id="AQGS01000082">
    <property type="protein sequence ID" value="EPS43291.1"/>
    <property type="molecule type" value="Genomic_DNA"/>
</dbReference>
<organism evidence="5 6">
    <name type="scientific">Dactylellina haptotyla (strain CBS 200.50)</name>
    <name type="common">Nematode-trapping fungus</name>
    <name type="synonym">Monacrosporium haptotylum</name>
    <dbReference type="NCBI Taxonomy" id="1284197"/>
    <lineage>
        <taxon>Eukaryota</taxon>
        <taxon>Fungi</taxon>
        <taxon>Dikarya</taxon>
        <taxon>Ascomycota</taxon>
        <taxon>Pezizomycotina</taxon>
        <taxon>Orbiliomycetes</taxon>
        <taxon>Orbiliales</taxon>
        <taxon>Orbiliaceae</taxon>
        <taxon>Dactylellina</taxon>
    </lineage>
</organism>
<dbReference type="GO" id="GO:0044820">
    <property type="term" value="P:mitotic telomere tethering at nuclear periphery"/>
    <property type="evidence" value="ECO:0007669"/>
    <property type="project" value="TreeGrafter"/>
</dbReference>
<dbReference type="AlphaFoldDB" id="S8AQF2"/>
<evidence type="ECO:0000256" key="3">
    <source>
        <dbReference type="SAM" id="MobiDB-lite"/>
    </source>
</evidence>
<keyword evidence="1" id="KW-0749">Sporulation</keyword>
<dbReference type="GO" id="GO:0070197">
    <property type="term" value="P:meiotic attachment of telomere to nuclear envelope"/>
    <property type="evidence" value="ECO:0007669"/>
    <property type="project" value="InterPro"/>
</dbReference>
<evidence type="ECO:0000256" key="2">
    <source>
        <dbReference type="ARBA" id="ARBA00023321"/>
    </source>
</evidence>
<reference evidence="6" key="2">
    <citation type="submission" date="2013-04" db="EMBL/GenBank/DDBJ databases">
        <title>Genomic mechanisms accounting for the adaptation to parasitism in nematode-trapping fungi.</title>
        <authorList>
            <person name="Ahren D.G."/>
        </authorList>
    </citation>
    <scope>NUCLEOTIDE SEQUENCE [LARGE SCALE GENOMIC DNA]</scope>
    <source>
        <strain evidence="6">CBS 200.50</strain>
    </source>
</reference>
<evidence type="ECO:0000256" key="1">
    <source>
        <dbReference type="ARBA" id="ARBA00022969"/>
    </source>
</evidence>
<dbReference type="SUPFAM" id="SSF54616">
    <property type="entry name" value="DNA-binding domain of Mlu1-box binding protein MBP1"/>
    <property type="match status" value="1"/>
</dbReference>
<feature type="domain" description="HTH APSES-type" evidence="4">
    <location>
        <begin position="63"/>
        <end position="179"/>
    </location>
</feature>
<feature type="region of interest" description="Disordered" evidence="3">
    <location>
        <begin position="354"/>
        <end position="390"/>
    </location>
</feature>
<gene>
    <name evidence="5" type="ORF">H072_2698</name>
</gene>
<dbReference type="STRING" id="1284197.S8AQF2"/>
<dbReference type="SMART" id="SM01252">
    <property type="entry name" value="KilA-N"/>
    <property type="match status" value="1"/>
</dbReference>
<evidence type="ECO:0000259" key="4">
    <source>
        <dbReference type="PROSITE" id="PS51299"/>
    </source>
</evidence>
<feature type="compositionally biased region" description="Low complexity" evidence="3">
    <location>
        <begin position="183"/>
        <end position="211"/>
    </location>
</feature>
<evidence type="ECO:0000313" key="6">
    <source>
        <dbReference type="Proteomes" id="UP000015100"/>
    </source>
</evidence>
<feature type="compositionally biased region" description="Low complexity" evidence="3">
    <location>
        <begin position="247"/>
        <end position="265"/>
    </location>
</feature>
<dbReference type="GO" id="GO:1990862">
    <property type="term" value="C:nuclear membrane complex Bqt3-Bqt4"/>
    <property type="evidence" value="ECO:0007669"/>
    <property type="project" value="InterPro"/>
</dbReference>
<dbReference type="OrthoDB" id="5346159at2759"/>
<name>S8AQF2_DACHA</name>
<proteinExistence type="predicted"/>
<dbReference type="InterPro" id="IPR003163">
    <property type="entry name" value="Tscrpt_reg_HTH_APSES-type"/>
</dbReference>
<keyword evidence="6" id="KW-1185">Reference proteome</keyword>
<keyword evidence="2" id="KW-0183">Conidiation</keyword>
<comment type="caution">
    <text evidence="5">The sequence shown here is derived from an EMBL/GenBank/DDBJ whole genome shotgun (WGS) entry which is preliminary data.</text>
</comment>
<dbReference type="GO" id="GO:0003677">
    <property type="term" value="F:DNA binding"/>
    <property type="evidence" value="ECO:0007669"/>
    <property type="project" value="InterPro"/>
</dbReference>
<protein>
    <recommendedName>
        <fullName evidence="4">HTH APSES-type domain-containing protein</fullName>
    </recommendedName>
</protein>
<feature type="region of interest" description="Disordered" evidence="3">
    <location>
        <begin position="34"/>
        <end position="53"/>
    </location>
</feature>
<dbReference type="PROSITE" id="PS51299">
    <property type="entry name" value="HTH_APSES"/>
    <property type="match status" value="1"/>
</dbReference>
<feature type="region of interest" description="Disordered" evidence="3">
    <location>
        <begin position="1"/>
        <end position="22"/>
    </location>
</feature>